<evidence type="ECO:0000256" key="1">
    <source>
        <dbReference type="ARBA" id="ARBA00022679"/>
    </source>
</evidence>
<evidence type="ECO:0000256" key="2">
    <source>
        <dbReference type="ARBA" id="ARBA00023315"/>
    </source>
</evidence>
<keyword evidence="2" id="KW-0012">Acyltransferase</keyword>
<reference evidence="4 5" key="1">
    <citation type="submission" date="2020-06" db="EMBL/GenBank/DDBJ databases">
        <title>Draft genome of Uliginosibacterium sp. IMCC34675.</title>
        <authorList>
            <person name="Song J."/>
        </authorList>
    </citation>
    <scope>NUCLEOTIDE SEQUENCE [LARGE SCALE GENOMIC DNA]</scope>
    <source>
        <strain evidence="4 5">IMCC34675</strain>
    </source>
</reference>
<feature type="domain" description="N-acetyltransferase" evidence="3">
    <location>
        <begin position="3"/>
        <end position="154"/>
    </location>
</feature>
<gene>
    <name evidence="4" type="ORF">HJ583_007025</name>
</gene>
<dbReference type="Proteomes" id="UP000778523">
    <property type="component" value="Unassembled WGS sequence"/>
</dbReference>
<comment type="caution">
    <text evidence="4">The sequence shown here is derived from an EMBL/GenBank/DDBJ whole genome shotgun (WGS) entry which is preliminary data.</text>
</comment>
<keyword evidence="1" id="KW-0808">Transferase</keyword>
<evidence type="ECO:0000313" key="4">
    <source>
        <dbReference type="EMBL" id="NSL54771.1"/>
    </source>
</evidence>
<dbReference type="EMBL" id="JABCSC020000001">
    <property type="protein sequence ID" value="NSL54771.1"/>
    <property type="molecule type" value="Genomic_DNA"/>
</dbReference>
<dbReference type="SUPFAM" id="SSF55729">
    <property type="entry name" value="Acyl-CoA N-acyltransferases (Nat)"/>
    <property type="match status" value="1"/>
</dbReference>
<evidence type="ECO:0000313" key="5">
    <source>
        <dbReference type="Proteomes" id="UP000778523"/>
    </source>
</evidence>
<dbReference type="Pfam" id="PF00583">
    <property type="entry name" value="Acetyltransf_1"/>
    <property type="match status" value="1"/>
</dbReference>
<organism evidence="4 5">
    <name type="scientific">Uliginosibacterium aquaticum</name>
    <dbReference type="NCBI Taxonomy" id="2731212"/>
    <lineage>
        <taxon>Bacteria</taxon>
        <taxon>Pseudomonadati</taxon>
        <taxon>Pseudomonadota</taxon>
        <taxon>Betaproteobacteria</taxon>
        <taxon>Rhodocyclales</taxon>
        <taxon>Zoogloeaceae</taxon>
        <taxon>Uliginosibacterium</taxon>
    </lineage>
</organism>
<keyword evidence="5" id="KW-1185">Reference proteome</keyword>
<dbReference type="InterPro" id="IPR000182">
    <property type="entry name" value="GNAT_dom"/>
</dbReference>
<name>A0ABX2IE03_9RHOO</name>
<evidence type="ECO:0000259" key="3">
    <source>
        <dbReference type="PROSITE" id="PS51186"/>
    </source>
</evidence>
<dbReference type="PANTHER" id="PTHR43877">
    <property type="entry name" value="AMINOALKYLPHOSPHONATE N-ACETYLTRANSFERASE-RELATED-RELATED"/>
    <property type="match status" value="1"/>
</dbReference>
<protein>
    <submittedName>
        <fullName evidence="4">GNAT family N-acetyltransferase</fullName>
    </submittedName>
</protein>
<dbReference type="CDD" id="cd04301">
    <property type="entry name" value="NAT_SF"/>
    <property type="match status" value="1"/>
</dbReference>
<sequence length="154" mass="17131">MSLKFRPAQLSDLPELAALLAQLFAIEKDFAADASRQLAALKLMLPREDILLWVAEESIADESQVVGFCSVQSLISTAEGGPAGLVEDLVVREGWRGAGIGRRLLDGAEAWARRRGMSRLQLLADEDNAPALEFYRHLGWTRSNMRNLRKILRD</sequence>
<dbReference type="PROSITE" id="PS51186">
    <property type="entry name" value="GNAT"/>
    <property type="match status" value="1"/>
</dbReference>
<proteinExistence type="predicted"/>
<dbReference type="InterPro" id="IPR016181">
    <property type="entry name" value="Acyl_CoA_acyltransferase"/>
</dbReference>
<dbReference type="RefSeq" id="WP_170021218.1">
    <property type="nucleotide sequence ID" value="NZ_JABCSC020000001.1"/>
</dbReference>
<dbReference type="Gene3D" id="3.40.630.30">
    <property type="match status" value="1"/>
</dbReference>
<dbReference type="InterPro" id="IPR050832">
    <property type="entry name" value="Bact_Acetyltransf"/>
</dbReference>
<dbReference type="PANTHER" id="PTHR43877:SF2">
    <property type="entry name" value="AMINOALKYLPHOSPHONATE N-ACETYLTRANSFERASE-RELATED"/>
    <property type="match status" value="1"/>
</dbReference>
<accession>A0ABX2IE03</accession>